<dbReference type="PANTHER" id="PTHR14413:SF16">
    <property type="entry name" value="LARGE RIBOSOMAL SUBUNIT PROTEIN BL17M"/>
    <property type="match status" value="1"/>
</dbReference>
<feature type="domain" description="Large ribosomal subunit protein bL17m C-terminal fungi" evidence="6">
    <location>
        <begin position="125"/>
        <end position="232"/>
    </location>
</feature>
<dbReference type="GO" id="GO:0006412">
    <property type="term" value="P:translation"/>
    <property type="evidence" value="ECO:0007669"/>
    <property type="project" value="InterPro"/>
</dbReference>
<dbReference type="InterPro" id="IPR040894">
    <property type="entry name" value="Ribosomal_bL17m_C"/>
</dbReference>
<reference evidence="7 8" key="1">
    <citation type="submission" date="2016-01" db="EMBL/GenBank/DDBJ databases">
        <title>Genome sequence of the yeast Holleya sinecauda.</title>
        <authorList>
            <person name="Dietrich F.S."/>
        </authorList>
    </citation>
    <scope>NUCLEOTIDE SEQUENCE [LARGE SCALE GENOMIC DNA]</scope>
    <source>
        <strain evidence="7 8">ATCC 58844</strain>
    </source>
</reference>
<dbReference type="InterPro" id="IPR047859">
    <property type="entry name" value="Ribosomal_bL17_CS"/>
</dbReference>
<keyword evidence="3 4" id="KW-0687">Ribonucleoprotein</keyword>
<protein>
    <submittedName>
        <fullName evidence="7">HBR393Wp</fullName>
    </submittedName>
</protein>
<dbReference type="Gene3D" id="1.10.246.170">
    <property type="match status" value="1"/>
</dbReference>
<dbReference type="PANTHER" id="PTHR14413">
    <property type="entry name" value="RIBOSOMAL PROTEIN L17"/>
    <property type="match status" value="1"/>
</dbReference>
<dbReference type="InterPro" id="IPR000456">
    <property type="entry name" value="Ribosomal_bL17"/>
</dbReference>
<evidence type="ECO:0000313" key="7">
    <source>
        <dbReference type="EMBL" id="AMD19294.1"/>
    </source>
</evidence>
<gene>
    <name evidence="7" type="ORF">AW171_hschr21117</name>
</gene>
<evidence type="ECO:0000259" key="6">
    <source>
        <dbReference type="Pfam" id="PF18502"/>
    </source>
</evidence>
<dbReference type="PROSITE" id="PS01167">
    <property type="entry name" value="RIBOSOMAL_L17"/>
    <property type="match status" value="1"/>
</dbReference>
<name>A0A120K1D9_9SACH</name>
<dbReference type="STRING" id="45286.A0A120K1D9"/>
<dbReference type="AlphaFoldDB" id="A0A120K1D9"/>
<dbReference type="Proteomes" id="UP000243052">
    <property type="component" value="Chromosome ii"/>
</dbReference>
<dbReference type="SUPFAM" id="SSF64263">
    <property type="entry name" value="Prokaryotic ribosomal protein L17"/>
    <property type="match status" value="1"/>
</dbReference>
<organism evidence="7 8">
    <name type="scientific">Eremothecium sinecaudum</name>
    <dbReference type="NCBI Taxonomy" id="45286"/>
    <lineage>
        <taxon>Eukaryota</taxon>
        <taxon>Fungi</taxon>
        <taxon>Dikarya</taxon>
        <taxon>Ascomycota</taxon>
        <taxon>Saccharomycotina</taxon>
        <taxon>Saccharomycetes</taxon>
        <taxon>Saccharomycetales</taxon>
        <taxon>Saccharomycetaceae</taxon>
        <taxon>Eremothecium</taxon>
    </lineage>
</organism>
<proteinExistence type="inferred from homology"/>
<dbReference type="OrthoDB" id="275000at2759"/>
<dbReference type="InterPro" id="IPR036373">
    <property type="entry name" value="Ribosomal_bL17_sf"/>
</dbReference>
<evidence type="ECO:0000256" key="4">
    <source>
        <dbReference type="RuleBase" id="RU000660"/>
    </source>
</evidence>
<feature type="region of interest" description="Disordered" evidence="5">
    <location>
        <begin position="215"/>
        <end position="235"/>
    </location>
</feature>
<dbReference type="RefSeq" id="XP_017986290.1">
    <property type="nucleotide sequence ID" value="XM_018130801.1"/>
</dbReference>
<dbReference type="GO" id="GO:0005762">
    <property type="term" value="C:mitochondrial large ribosomal subunit"/>
    <property type="evidence" value="ECO:0007669"/>
    <property type="project" value="TreeGrafter"/>
</dbReference>
<keyword evidence="2 4" id="KW-0689">Ribosomal protein</keyword>
<evidence type="ECO:0000256" key="2">
    <source>
        <dbReference type="ARBA" id="ARBA00022980"/>
    </source>
</evidence>
<dbReference type="GeneID" id="28721570"/>
<accession>A0A120K1D9</accession>
<keyword evidence="8" id="KW-1185">Reference proteome</keyword>
<dbReference type="Pfam" id="PF18502">
    <property type="entry name" value="Mrpl_C"/>
    <property type="match status" value="1"/>
</dbReference>
<dbReference type="GO" id="GO:0003735">
    <property type="term" value="F:structural constituent of ribosome"/>
    <property type="evidence" value="ECO:0007669"/>
    <property type="project" value="InterPro"/>
</dbReference>
<comment type="similarity">
    <text evidence="1 4">Belongs to the bacterial ribosomal protein bL17 family.</text>
</comment>
<dbReference type="Pfam" id="PF01196">
    <property type="entry name" value="Ribosomal_L17"/>
    <property type="match status" value="1"/>
</dbReference>
<evidence type="ECO:0000313" key="8">
    <source>
        <dbReference type="Proteomes" id="UP000243052"/>
    </source>
</evidence>
<dbReference type="EMBL" id="CP014242">
    <property type="protein sequence ID" value="AMD19294.1"/>
    <property type="molecule type" value="Genomic_DNA"/>
</dbReference>
<feature type="compositionally biased region" description="Basic and acidic residues" evidence="5">
    <location>
        <begin position="216"/>
        <end position="229"/>
    </location>
</feature>
<dbReference type="Gene3D" id="3.90.1030.10">
    <property type="entry name" value="Ribosomal protein L17"/>
    <property type="match status" value="1"/>
</dbReference>
<evidence type="ECO:0000256" key="3">
    <source>
        <dbReference type="ARBA" id="ARBA00023274"/>
    </source>
</evidence>
<evidence type="ECO:0000256" key="1">
    <source>
        <dbReference type="ARBA" id="ARBA00008777"/>
    </source>
</evidence>
<sequence length="235" mass="26443">MTVGLGRHLSRSKPHRTALLKNLTTQLLQHGAIVSTIPKLKETQKLAERVITIAKKARSNPKMHIPELQSRLFLAGDNAHLIKRLIHEIAGRYQGRNNGFTRLLRLEPRLGDRAPSAMLELLDVPVTNAEGGLNRGNMKLWLNVKAAVYAVSKGEPFTDLTLLNLNKMANGKDINDFMRDVATIREHLLKHQNITTTEEETQQFIEELKAAMAKPRVKDDTDKGYKIVSERPPLP</sequence>
<dbReference type="NCBIfam" id="TIGR00059">
    <property type="entry name" value="L17"/>
    <property type="match status" value="1"/>
</dbReference>
<evidence type="ECO:0000256" key="5">
    <source>
        <dbReference type="SAM" id="MobiDB-lite"/>
    </source>
</evidence>